<feature type="chain" id="PRO_5045823567" description="Pyrrolo-quinoline quinone repeat domain-containing protein" evidence="1">
    <location>
        <begin position="19"/>
        <end position="648"/>
    </location>
</feature>
<proteinExistence type="predicted"/>
<accession>A0ABN9S1T7</accession>
<dbReference type="InterPro" id="IPR018391">
    <property type="entry name" value="PQQ_b-propeller_rpt"/>
</dbReference>
<reference evidence="3" key="1">
    <citation type="submission" date="2023-10" db="EMBL/GenBank/DDBJ databases">
        <authorList>
            <person name="Chen Y."/>
            <person name="Shah S."/>
            <person name="Dougan E. K."/>
            <person name="Thang M."/>
            <person name="Chan C."/>
        </authorList>
    </citation>
    <scope>NUCLEOTIDE SEQUENCE [LARGE SCALE GENOMIC DNA]</scope>
</reference>
<evidence type="ECO:0000256" key="1">
    <source>
        <dbReference type="SAM" id="SignalP"/>
    </source>
</evidence>
<dbReference type="InterPro" id="IPR002372">
    <property type="entry name" value="PQQ_rpt_dom"/>
</dbReference>
<dbReference type="SUPFAM" id="SSF50998">
    <property type="entry name" value="Quinoprotein alcohol dehydrogenase-like"/>
    <property type="match status" value="1"/>
</dbReference>
<keyword evidence="1" id="KW-0732">Signal</keyword>
<evidence type="ECO:0000259" key="2">
    <source>
        <dbReference type="Pfam" id="PF13360"/>
    </source>
</evidence>
<feature type="domain" description="Pyrrolo-quinoline quinone repeat" evidence="2">
    <location>
        <begin position="347"/>
        <end position="532"/>
    </location>
</feature>
<evidence type="ECO:0000313" key="3">
    <source>
        <dbReference type="EMBL" id="CAK0825703.1"/>
    </source>
</evidence>
<dbReference type="PANTHER" id="PTHR34512:SF30">
    <property type="entry name" value="OUTER MEMBRANE PROTEIN ASSEMBLY FACTOR BAMB"/>
    <property type="match status" value="1"/>
</dbReference>
<name>A0ABN9S1T7_9DINO</name>
<gene>
    <name evidence="3" type="ORF">PCOR1329_LOCUS25763</name>
</gene>
<dbReference type="SMART" id="SM00564">
    <property type="entry name" value="PQQ"/>
    <property type="match status" value="4"/>
</dbReference>
<evidence type="ECO:0000313" key="4">
    <source>
        <dbReference type="Proteomes" id="UP001189429"/>
    </source>
</evidence>
<dbReference type="PANTHER" id="PTHR34512">
    <property type="entry name" value="CELL SURFACE PROTEIN"/>
    <property type="match status" value="1"/>
</dbReference>
<protein>
    <recommendedName>
        <fullName evidence="2">Pyrrolo-quinoline quinone repeat domain-containing protein</fullName>
    </recommendedName>
</protein>
<dbReference type="EMBL" id="CAUYUJ010009038">
    <property type="protein sequence ID" value="CAK0825703.1"/>
    <property type="molecule type" value="Genomic_DNA"/>
</dbReference>
<dbReference type="Proteomes" id="UP001189429">
    <property type="component" value="Unassembled WGS sequence"/>
</dbReference>
<dbReference type="Gene3D" id="2.130.10.10">
    <property type="entry name" value="YVTN repeat-like/Quinoprotein amine dehydrogenase"/>
    <property type="match status" value="1"/>
</dbReference>
<keyword evidence="4" id="KW-1185">Reference proteome</keyword>
<sequence length="648" mass="69424">MAARAFWAVAQQVSLAGAIAVALDRETGAGHGGGQGRSAARLGVMSKSGVTRYSARQIRQARSTEGAYWPDSSSRGNSLYAGAGDLTDNVSWGWHHPNGVYSTIPVGAPLIDNELNIYVGSDDAIRKFDVSGELLWSYAPRGQLAAAPSIAISSLSRRMAVAPTEVSAEEEAALRPDWAKQGDDPEVPYETFFAQVKVGDRLKVRPGKAFVGDGGKDLYRDGDQGRITKVLREGGDGERVVIQWPRTGHESVASLASLGKRFVRVASEVSAATLPPMLVGSTTSGYVFAVGLSDGEEIWATQASEQIAGVKGAVGAKDGVVVVATNRCTDRYCYRYRNQTNPLTPSNSIVRGLSAADGSALWSYRTRSPVWNMVPQWGPNDTVMFQDFEANAYCLNFKTGALVWTFRASKGMGTYTNAAAVYDAASDRFFSMGAKEYEHKYCNPYPAPGVLPHCNTWPGSAGMIYGLNATSGRKIWELETREPPASGAVGLLNSPPGHTRLVVTLGYNCRYNSPSGLLSIDPHNGHLRWEREGPTLWSGMCAGDKEGGDIRRAMGGRAACVPNSWSSPVIDSNGDFYVGNQVGVLQKWGSPTGRTLDVQLLSTLTTGVAFQDSAIAVGPGIMAVSTCTSLIVMQTSDGDNFTFPQYEY</sequence>
<dbReference type="InterPro" id="IPR011047">
    <property type="entry name" value="Quinoprotein_ADH-like_sf"/>
</dbReference>
<comment type="caution">
    <text evidence="3">The sequence shown here is derived from an EMBL/GenBank/DDBJ whole genome shotgun (WGS) entry which is preliminary data.</text>
</comment>
<dbReference type="Pfam" id="PF13360">
    <property type="entry name" value="PQQ_2"/>
    <property type="match status" value="1"/>
</dbReference>
<feature type="signal peptide" evidence="1">
    <location>
        <begin position="1"/>
        <end position="18"/>
    </location>
</feature>
<organism evidence="3 4">
    <name type="scientific">Prorocentrum cordatum</name>
    <dbReference type="NCBI Taxonomy" id="2364126"/>
    <lineage>
        <taxon>Eukaryota</taxon>
        <taxon>Sar</taxon>
        <taxon>Alveolata</taxon>
        <taxon>Dinophyceae</taxon>
        <taxon>Prorocentrales</taxon>
        <taxon>Prorocentraceae</taxon>
        <taxon>Prorocentrum</taxon>
    </lineage>
</organism>
<dbReference type="InterPro" id="IPR015943">
    <property type="entry name" value="WD40/YVTN_repeat-like_dom_sf"/>
</dbReference>